<sequence>MMKKKSELGGCQMHINK</sequence>
<evidence type="ECO:0000313" key="1">
    <source>
        <dbReference type="EMBL" id="JAD48419.1"/>
    </source>
</evidence>
<name>A0A0A9A9R1_ARUDO</name>
<dbReference type="EMBL" id="GBRH01249476">
    <property type="protein sequence ID" value="JAD48419.1"/>
    <property type="molecule type" value="Transcribed_RNA"/>
</dbReference>
<dbReference type="AlphaFoldDB" id="A0A0A9A9R1"/>
<accession>A0A0A9A9R1</accession>
<protein>
    <submittedName>
        <fullName evidence="1">Uncharacterized protein</fullName>
    </submittedName>
</protein>
<organism evidence="1">
    <name type="scientific">Arundo donax</name>
    <name type="common">Giant reed</name>
    <name type="synonym">Donax arundinaceus</name>
    <dbReference type="NCBI Taxonomy" id="35708"/>
    <lineage>
        <taxon>Eukaryota</taxon>
        <taxon>Viridiplantae</taxon>
        <taxon>Streptophyta</taxon>
        <taxon>Embryophyta</taxon>
        <taxon>Tracheophyta</taxon>
        <taxon>Spermatophyta</taxon>
        <taxon>Magnoliopsida</taxon>
        <taxon>Liliopsida</taxon>
        <taxon>Poales</taxon>
        <taxon>Poaceae</taxon>
        <taxon>PACMAD clade</taxon>
        <taxon>Arundinoideae</taxon>
        <taxon>Arundineae</taxon>
        <taxon>Arundo</taxon>
    </lineage>
</organism>
<reference evidence="1" key="2">
    <citation type="journal article" date="2015" name="Data Brief">
        <title>Shoot transcriptome of the giant reed, Arundo donax.</title>
        <authorList>
            <person name="Barrero R.A."/>
            <person name="Guerrero F.D."/>
            <person name="Moolhuijzen P."/>
            <person name="Goolsby J.A."/>
            <person name="Tidwell J."/>
            <person name="Bellgard S.E."/>
            <person name="Bellgard M.I."/>
        </authorList>
    </citation>
    <scope>NUCLEOTIDE SEQUENCE</scope>
    <source>
        <tissue evidence="1">Shoot tissue taken approximately 20 cm above the soil surface</tissue>
    </source>
</reference>
<reference evidence="1" key="1">
    <citation type="submission" date="2014-09" db="EMBL/GenBank/DDBJ databases">
        <authorList>
            <person name="Magalhaes I.L.F."/>
            <person name="Oliveira U."/>
            <person name="Santos F.R."/>
            <person name="Vidigal T.H.D.A."/>
            <person name="Brescovit A.D."/>
            <person name="Santos A.J."/>
        </authorList>
    </citation>
    <scope>NUCLEOTIDE SEQUENCE</scope>
    <source>
        <tissue evidence="1">Shoot tissue taken approximately 20 cm above the soil surface</tissue>
    </source>
</reference>
<proteinExistence type="predicted"/>